<keyword evidence="4 7" id="KW-0812">Transmembrane</keyword>
<feature type="domain" description="ABC transmembrane type-1" evidence="8">
    <location>
        <begin position="62"/>
        <end position="242"/>
    </location>
</feature>
<keyword evidence="5 7" id="KW-1133">Transmembrane helix</keyword>
<evidence type="ECO:0000256" key="2">
    <source>
        <dbReference type="ARBA" id="ARBA00022448"/>
    </source>
</evidence>
<feature type="transmembrane region" description="Helical" evidence="7">
    <location>
        <begin position="181"/>
        <end position="203"/>
    </location>
</feature>
<comment type="subcellular location">
    <subcellularLocation>
        <location evidence="1 7">Cell membrane</location>
        <topology evidence="1 7">Multi-pass membrane protein</topology>
    </subcellularLocation>
</comment>
<accession>A0ABU1V9A6</accession>
<proteinExistence type="inferred from homology"/>
<dbReference type="InterPro" id="IPR000515">
    <property type="entry name" value="MetI-like"/>
</dbReference>
<evidence type="ECO:0000256" key="5">
    <source>
        <dbReference type="ARBA" id="ARBA00022989"/>
    </source>
</evidence>
<dbReference type="EMBL" id="JAVDWE010000004">
    <property type="protein sequence ID" value="MDR7094041.1"/>
    <property type="molecule type" value="Genomic_DNA"/>
</dbReference>
<evidence type="ECO:0000313" key="10">
    <source>
        <dbReference type="Proteomes" id="UP001265550"/>
    </source>
</evidence>
<evidence type="ECO:0000259" key="8">
    <source>
        <dbReference type="PROSITE" id="PS50928"/>
    </source>
</evidence>
<evidence type="ECO:0000256" key="3">
    <source>
        <dbReference type="ARBA" id="ARBA00022475"/>
    </source>
</evidence>
<comment type="similarity">
    <text evidence="7">Belongs to the binding-protein-dependent transport system permease family.</text>
</comment>
<evidence type="ECO:0000256" key="4">
    <source>
        <dbReference type="ARBA" id="ARBA00022692"/>
    </source>
</evidence>
<evidence type="ECO:0000256" key="1">
    <source>
        <dbReference type="ARBA" id="ARBA00004651"/>
    </source>
</evidence>
<dbReference type="RefSeq" id="WP_204733239.1">
    <property type="nucleotide sequence ID" value="NZ_JAVDWE010000004.1"/>
</dbReference>
<dbReference type="CDD" id="cd06261">
    <property type="entry name" value="TM_PBP2"/>
    <property type="match status" value="1"/>
</dbReference>
<dbReference type="SUPFAM" id="SSF161098">
    <property type="entry name" value="MetI-like"/>
    <property type="match status" value="1"/>
</dbReference>
<organism evidence="9 10">
    <name type="scientific">Hydrogenophaga laconesensis</name>
    <dbReference type="NCBI Taxonomy" id="1805971"/>
    <lineage>
        <taxon>Bacteria</taxon>
        <taxon>Pseudomonadati</taxon>
        <taxon>Pseudomonadota</taxon>
        <taxon>Betaproteobacteria</taxon>
        <taxon>Burkholderiales</taxon>
        <taxon>Comamonadaceae</taxon>
        <taxon>Hydrogenophaga</taxon>
    </lineage>
</organism>
<keyword evidence="10" id="KW-1185">Reference proteome</keyword>
<evidence type="ECO:0000313" key="9">
    <source>
        <dbReference type="EMBL" id="MDR7094041.1"/>
    </source>
</evidence>
<gene>
    <name evidence="9" type="ORF">J2X09_001779</name>
</gene>
<keyword evidence="6 7" id="KW-0472">Membrane</keyword>
<name>A0ABU1V9A6_9BURK</name>
<dbReference type="PANTHER" id="PTHR30151">
    <property type="entry name" value="ALKANE SULFONATE ABC TRANSPORTER-RELATED, MEMBRANE SUBUNIT"/>
    <property type="match status" value="1"/>
</dbReference>
<sequence>MKKSTLHPAVVRTGLTALSVVAMLAVWELAVRSLQLPQWILPSPASIVQVANEWRQDLLVHSWVTLYETLVGFAAAVALALPLAMLIAFTPLLKHTIYPALLVLQSVPKVAIAPLITLWAGFGVLPKIIVVFLVCFFPIIVSATAGLESASRGRMDLMRSLRASRWQTFWRLRLPQAMPQIMVGCKVGITFAVIGAVIGEFVGSEQGLGFLILTATAQSNTPLAFSALVALTVISIVLYYLVERAEKLLVRWSD</sequence>
<feature type="transmembrane region" description="Helical" evidence="7">
    <location>
        <begin position="9"/>
        <end position="27"/>
    </location>
</feature>
<feature type="transmembrane region" description="Helical" evidence="7">
    <location>
        <begin position="128"/>
        <end position="150"/>
    </location>
</feature>
<dbReference type="Proteomes" id="UP001265550">
    <property type="component" value="Unassembled WGS sequence"/>
</dbReference>
<dbReference type="PROSITE" id="PS50928">
    <property type="entry name" value="ABC_TM1"/>
    <property type="match status" value="1"/>
</dbReference>
<feature type="transmembrane region" description="Helical" evidence="7">
    <location>
        <begin position="101"/>
        <end position="122"/>
    </location>
</feature>
<protein>
    <submittedName>
        <fullName evidence="9">NitT/TauT family transport system permease protein</fullName>
    </submittedName>
</protein>
<dbReference type="Pfam" id="PF00528">
    <property type="entry name" value="BPD_transp_1"/>
    <property type="match status" value="1"/>
</dbReference>
<dbReference type="Gene3D" id="1.10.3720.10">
    <property type="entry name" value="MetI-like"/>
    <property type="match status" value="1"/>
</dbReference>
<keyword evidence="3" id="KW-1003">Cell membrane</keyword>
<keyword evidence="2 7" id="KW-0813">Transport</keyword>
<dbReference type="PANTHER" id="PTHR30151:SF20">
    <property type="entry name" value="ABC TRANSPORTER PERMEASE PROTEIN HI_0355-RELATED"/>
    <property type="match status" value="1"/>
</dbReference>
<evidence type="ECO:0000256" key="6">
    <source>
        <dbReference type="ARBA" id="ARBA00023136"/>
    </source>
</evidence>
<comment type="caution">
    <text evidence="9">The sequence shown here is derived from an EMBL/GenBank/DDBJ whole genome shotgun (WGS) entry which is preliminary data.</text>
</comment>
<dbReference type="InterPro" id="IPR035906">
    <property type="entry name" value="MetI-like_sf"/>
</dbReference>
<evidence type="ECO:0000256" key="7">
    <source>
        <dbReference type="RuleBase" id="RU363032"/>
    </source>
</evidence>
<feature type="transmembrane region" description="Helical" evidence="7">
    <location>
        <begin position="70"/>
        <end position="89"/>
    </location>
</feature>
<feature type="transmembrane region" description="Helical" evidence="7">
    <location>
        <begin position="223"/>
        <end position="242"/>
    </location>
</feature>
<reference evidence="9 10" key="1">
    <citation type="submission" date="2023-07" db="EMBL/GenBank/DDBJ databases">
        <title>Sorghum-associated microbial communities from plants grown in Nebraska, USA.</title>
        <authorList>
            <person name="Schachtman D."/>
        </authorList>
    </citation>
    <scope>NUCLEOTIDE SEQUENCE [LARGE SCALE GENOMIC DNA]</scope>
    <source>
        <strain evidence="9 10">BE240</strain>
    </source>
</reference>